<name>A0A0D2N456_9CHLO</name>
<dbReference type="EMBL" id="KK101446">
    <property type="protein sequence ID" value="KIZ00856.1"/>
    <property type="molecule type" value="Genomic_DNA"/>
</dbReference>
<feature type="region of interest" description="Disordered" evidence="5">
    <location>
        <begin position="1"/>
        <end position="26"/>
    </location>
</feature>
<dbReference type="GO" id="GO:0046872">
    <property type="term" value="F:metal ion binding"/>
    <property type="evidence" value="ECO:0007669"/>
    <property type="project" value="InterPro"/>
</dbReference>
<proteinExistence type="predicted"/>
<evidence type="ECO:0000259" key="6">
    <source>
        <dbReference type="PROSITE" id="PS50975"/>
    </source>
</evidence>
<organism evidence="7 8">
    <name type="scientific">Monoraphidium neglectum</name>
    <dbReference type="NCBI Taxonomy" id="145388"/>
    <lineage>
        <taxon>Eukaryota</taxon>
        <taxon>Viridiplantae</taxon>
        <taxon>Chlorophyta</taxon>
        <taxon>core chlorophytes</taxon>
        <taxon>Chlorophyceae</taxon>
        <taxon>CS clade</taxon>
        <taxon>Sphaeropleales</taxon>
        <taxon>Selenastraceae</taxon>
        <taxon>Monoraphidium</taxon>
    </lineage>
</organism>
<evidence type="ECO:0000313" key="7">
    <source>
        <dbReference type="EMBL" id="KIZ00856.1"/>
    </source>
</evidence>
<accession>A0A0D2N456</accession>
<keyword evidence="8" id="KW-1185">Reference proteome</keyword>
<dbReference type="PANTHER" id="PTHR43585:SF2">
    <property type="entry name" value="ATP-GRASP ENZYME FSQD"/>
    <property type="match status" value="1"/>
</dbReference>
<dbReference type="Pfam" id="PF13535">
    <property type="entry name" value="ATP-grasp_4"/>
    <property type="match status" value="2"/>
</dbReference>
<feature type="compositionally biased region" description="Low complexity" evidence="5">
    <location>
        <begin position="1"/>
        <end position="17"/>
    </location>
</feature>
<evidence type="ECO:0000256" key="1">
    <source>
        <dbReference type="ARBA" id="ARBA00022598"/>
    </source>
</evidence>
<dbReference type="RefSeq" id="XP_013899875.1">
    <property type="nucleotide sequence ID" value="XM_014044421.1"/>
</dbReference>
<feature type="domain" description="ATP-grasp" evidence="6">
    <location>
        <begin position="290"/>
        <end position="558"/>
    </location>
</feature>
<dbReference type="PANTHER" id="PTHR43585">
    <property type="entry name" value="FUMIPYRROLE BIOSYNTHESIS PROTEIN C"/>
    <property type="match status" value="1"/>
</dbReference>
<dbReference type="Gene3D" id="3.30.470.20">
    <property type="entry name" value="ATP-grasp fold, B domain"/>
    <property type="match status" value="2"/>
</dbReference>
<dbReference type="Pfam" id="PF18130">
    <property type="entry name" value="ATPgrasp_N"/>
    <property type="match status" value="1"/>
</dbReference>
<dbReference type="AlphaFoldDB" id="A0A0D2N456"/>
<dbReference type="GeneID" id="25739982"/>
<sequence>MAQKKSALTAALSGAPAAPVPAAKPPSAFRPVLDNYAFPCLQHAPDDGTPVPDLSELVDGLESIDLKRGGKEVASFSIGTAQRPSDMAVAQQHSHQQDKASFSRVASGSLAQNYDAVIGSLPKGLSEDQRARIAASMPMSPALGMLHTMPEDKVSLRTIEGRRLRRSVLKGAVVAFITAGYSGKRFVFEKAAELGVKCVVLDAPDSWAQLMEGEGVISKFVPIDFSDAENVFDHCLEGIKAASADLGGLDGITTFCEMAVPLVARLAEKLGVPSNSPDAVDAARDKYLTRAAMAAAGLPTPRNARVNCLEDVEPAGNHVGFPAVIKPVSGAASIGVIRVNSMEDLHAAYKRVVRDMSRARVVAGALVEGKDGEEEGAGSGNAGSWIKVELMLEEVRGWAMVEAGGPLAESRVSKPELRLGGQQADGSGVAEGSRSLPSPPWYLDGPEIDCDLVMSDGVPVYGAITDNWPTVEPYFNETGSNCPSILPRKQQKELLELSVKSVQCMGLKLGVFHVEAKYTSRGARLIEVNCRMGGGPVRDTNLLVWGVDLVEEHLMTSVGIPARPPVAKRPLVQMAEYSINAKKSGVIRDFGFLEPWANHPDVLYARPLVPAGSKVVCVEDGLPTWICEIMVVKPTVQEAIDFIQKVEASLDVPIDPLPAKAK</sequence>
<dbReference type="KEGG" id="mng:MNEG_7106"/>
<dbReference type="InterPro" id="IPR052032">
    <property type="entry name" value="ATP-dep_AA_Ligase"/>
</dbReference>
<dbReference type="STRING" id="145388.A0A0D2N456"/>
<keyword evidence="1" id="KW-0436">Ligase</keyword>
<dbReference type="InterPro" id="IPR041472">
    <property type="entry name" value="BL00235/CARNS1_N"/>
</dbReference>
<evidence type="ECO:0000313" key="8">
    <source>
        <dbReference type="Proteomes" id="UP000054498"/>
    </source>
</evidence>
<evidence type="ECO:0000256" key="5">
    <source>
        <dbReference type="SAM" id="MobiDB-lite"/>
    </source>
</evidence>
<dbReference type="InterPro" id="IPR011761">
    <property type="entry name" value="ATP-grasp"/>
</dbReference>
<gene>
    <name evidence="7" type="ORF">MNEG_7106</name>
</gene>
<keyword evidence="3 4" id="KW-0067">ATP-binding</keyword>
<dbReference type="PROSITE" id="PS50975">
    <property type="entry name" value="ATP_GRASP"/>
    <property type="match status" value="1"/>
</dbReference>
<evidence type="ECO:0000256" key="4">
    <source>
        <dbReference type="PROSITE-ProRule" id="PRU00409"/>
    </source>
</evidence>
<dbReference type="Gene3D" id="3.40.50.20">
    <property type="match status" value="1"/>
</dbReference>
<evidence type="ECO:0000256" key="3">
    <source>
        <dbReference type="ARBA" id="ARBA00022840"/>
    </source>
</evidence>
<keyword evidence="2 4" id="KW-0547">Nucleotide-binding</keyword>
<dbReference type="SUPFAM" id="SSF56059">
    <property type="entry name" value="Glutathione synthetase ATP-binding domain-like"/>
    <property type="match status" value="1"/>
</dbReference>
<reference evidence="7 8" key="1">
    <citation type="journal article" date="2013" name="BMC Genomics">
        <title>Reconstruction of the lipid metabolism for the microalga Monoraphidium neglectum from its genome sequence reveals characteristics suitable for biofuel production.</title>
        <authorList>
            <person name="Bogen C."/>
            <person name="Al-Dilaimi A."/>
            <person name="Albersmeier A."/>
            <person name="Wichmann J."/>
            <person name="Grundmann M."/>
            <person name="Rupp O."/>
            <person name="Lauersen K.J."/>
            <person name="Blifernez-Klassen O."/>
            <person name="Kalinowski J."/>
            <person name="Goesmann A."/>
            <person name="Mussgnug J.H."/>
            <person name="Kruse O."/>
        </authorList>
    </citation>
    <scope>NUCLEOTIDE SEQUENCE [LARGE SCALE GENOMIC DNA]</scope>
    <source>
        <strain evidence="7 8">SAG 48.87</strain>
    </source>
</reference>
<dbReference type="Proteomes" id="UP000054498">
    <property type="component" value="Unassembled WGS sequence"/>
</dbReference>
<dbReference type="GO" id="GO:0016874">
    <property type="term" value="F:ligase activity"/>
    <property type="evidence" value="ECO:0007669"/>
    <property type="project" value="UniProtKB-KW"/>
</dbReference>
<dbReference type="GO" id="GO:0005524">
    <property type="term" value="F:ATP binding"/>
    <property type="evidence" value="ECO:0007669"/>
    <property type="project" value="UniProtKB-UniRule"/>
</dbReference>
<feature type="region of interest" description="Disordered" evidence="5">
    <location>
        <begin position="411"/>
        <end position="438"/>
    </location>
</feature>
<protein>
    <submittedName>
        <fullName evidence="7">ATP-grasp domain containing 1</fullName>
    </submittedName>
</protein>
<evidence type="ECO:0000256" key="2">
    <source>
        <dbReference type="ARBA" id="ARBA00022741"/>
    </source>
</evidence>
<dbReference type="OrthoDB" id="434648at2759"/>